<dbReference type="PROSITE" id="PS00867">
    <property type="entry name" value="CPSASE_2"/>
    <property type="match status" value="1"/>
</dbReference>
<dbReference type="SUPFAM" id="SSF51246">
    <property type="entry name" value="Rudiment single hybrid motif"/>
    <property type="match status" value="1"/>
</dbReference>
<dbReference type="PANTHER" id="PTHR18866">
    <property type="entry name" value="CARBOXYLASE:PYRUVATE/ACETYL-COA/PROPIONYL-COA CARBOXYLASE"/>
    <property type="match status" value="1"/>
</dbReference>
<name>A0A0P6WZU9_9CHLR</name>
<dbReference type="SMART" id="SM00878">
    <property type="entry name" value="Biotin_carb_C"/>
    <property type="match status" value="1"/>
</dbReference>
<organism evidence="9 10">
    <name type="scientific">Leptolinea tardivitalis</name>
    <dbReference type="NCBI Taxonomy" id="229920"/>
    <lineage>
        <taxon>Bacteria</taxon>
        <taxon>Bacillati</taxon>
        <taxon>Chloroflexota</taxon>
        <taxon>Anaerolineae</taxon>
        <taxon>Anaerolineales</taxon>
        <taxon>Anaerolineaceae</taxon>
        <taxon>Leptolinea</taxon>
    </lineage>
</organism>
<dbReference type="InterPro" id="IPR050856">
    <property type="entry name" value="Biotin_carboxylase_complex"/>
</dbReference>
<evidence type="ECO:0000256" key="5">
    <source>
        <dbReference type="ARBA" id="ARBA00023267"/>
    </source>
</evidence>
<dbReference type="AlphaFoldDB" id="A0A0P6WZU9"/>
<evidence type="ECO:0000256" key="1">
    <source>
        <dbReference type="ARBA" id="ARBA00013263"/>
    </source>
</evidence>
<keyword evidence="2" id="KW-0436">Ligase</keyword>
<dbReference type="PROSITE" id="PS50975">
    <property type="entry name" value="ATP_GRASP"/>
    <property type="match status" value="1"/>
</dbReference>
<dbReference type="InterPro" id="IPR016185">
    <property type="entry name" value="PreATP-grasp_dom_sf"/>
</dbReference>
<dbReference type="RefSeq" id="WP_081420017.1">
    <property type="nucleotide sequence ID" value="NZ_BBYA01000012.1"/>
</dbReference>
<dbReference type="InterPro" id="IPR005479">
    <property type="entry name" value="CPAse_ATP-bd"/>
</dbReference>
<dbReference type="GO" id="GO:0005524">
    <property type="term" value="F:ATP binding"/>
    <property type="evidence" value="ECO:0007669"/>
    <property type="project" value="UniProtKB-UniRule"/>
</dbReference>
<comment type="caution">
    <text evidence="9">The sequence shown here is derived from an EMBL/GenBank/DDBJ whole genome shotgun (WGS) entry which is preliminary data.</text>
</comment>
<evidence type="ECO:0000256" key="4">
    <source>
        <dbReference type="ARBA" id="ARBA00022840"/>
    </source>
</evidence>
<keyword evidence="3 6" id="KW-0547">Nucleotide-binding</keyword>
<dbReference type="Pfam" id="PF02785">
    <property type="entry name" value="Biotin_carb_C"/>
    <property type="match status" value="1"/>
</dbReference>
<dbReference type="STRING" id="229920.ADM99_08210"/>
<dbReference type="InterPro" id="IPR011764">
    <property type="entry name" value="Biotin_carboxylation_dom"/>
</dbReference>
<feature type="domain" description="Biotin carboxylation" evidence="8">
    <location>
        <begin position="1"/>
        <end position="443"/>
    </location>
</feature>
<proteinExistence type="predicted"/>
<dbReference type="InterPro" id="IPR011761">
    <property type="entry name" value="ATP-grasp"/>
</dbReference>
<dbReference type="EMBL" id="LGCK01000008">
    <property type="protein sequence ID" value="KPL72397.1"/>
    <property type="molecule type" value="Genomic_DNA"/>
</dbReference>
<evidence type="ECO:0000256" key="3">
    <source>
        <dbReference type="ARBA" id="ARBA00022741"/>
    </source>
</evidence>
<dbReference type="GO" id="GO:0046872">
    <property type="term" value="F:metal ion binding"/>
    <property type="evidence" value="ECO:0007669"/>
    <property type="project" value="InterPro"/>
</dbReference>
<keyword evidence="4 6" id="KW-0067">ATP-binding</keyword>
<dbReference type="Gene3D" id="3.30.470.20">
    <property type="entry name" value="ATP-grasp fold, B domain"/>
    <property type="match status" value="1"/>
</dbReference>
<dbReference type="PANTHER" id="PTHR18866:SF33">
    <property type="entry name" value="METHYLCROTONOYL-COA CARBOXYLASE SUBUNIT ALPHA, MITOCHONDRIAL-RELATED"/>
    <property type="match status" value="1"/>
</dbReference>
<keyword evidence="5" id="KW-0092">Biotin</keyword>
<dbReference type="InterPro" id="IPR011054">
    <property type="entry name" value="Rudment_hybrid_motif"/>
</dbReference>
<dbReference type="FunFam" id="3.40.50.20:FF:000010">
    <property type="entry name" value="Propionyl-CoA carboxylase subunit alpha"/>
    <property type="match status" value="1"/>
</dbReference>
<dbReference type="PATRIC" id="fig|229920.5.peg.733"/>
<evidence type="ECO:0000259" key="8">
    <source>
        <dbReference type="PROSITE" id="PS50979"/>
    </source>
</evidence>
<dbReference type="Pfam" id="PF00289">
    <property type="entry name" value="Biotin_carb_N"/>
    <property type="match status" value="1"/>
</dbReference>
<dbReference type="PROSITE" id="PS50979">
    <property type="entry name" value="BC"/>
    <property type="match status" value="1"/>
</dbReference>
<accession>A0A0P6WZU9</accession>
<sequence>MRVLVANRGEIALRILRTCREMGLTGIAVFSDADRESLPVRYADEAIYIGKSPSAESYLNIHKILQAAKDTGANAIHPGYGFLSENSMFARMVEEAGLIFIGPRSQTIELTGDKLAARRIARQAGLPVLPGPDQPIQDEIPSTLRQNITFPVLIKAVAGGGGKGIRLANDEAELEEMLSSARQEALKSFGDDTVYLEPLVQKARHIEVQIIGDGNGNILCLGDRECSIQRRRQKLIEEAPAPDLSPALRNHLYESALQMGKALNYRSLGTVEFLVDDRNDFYFIEINPRIQVEHPITEMVTGLDLVRAQLQLAKGEPLQFSQEDIITRGSAIEARIIAEDPDNGFLPVTGEISYIRESGGPGIRIDSALYPGLVITPEYDSLLAKVAAYAEDRNLAIRRLRRALKEFEVGGLSTDIDFLIQIIDSEPFLQGRATTTYVDTFQPIPSINDETFEMDLALTVAMIEHNKIHNRNKSEENSDGFSYWKFQAWKEQMR</sequence>
<dbReference type="InterPro" id="IPR005481">
    <property type="entry name" value="BC-like_N"/>
</dbReference>
<dbReference type="InterPro" id="IPR005482">
    <property type="entry name" value="Biotin_COase_C"/>
</dbReference>
<dbReference type="OrthoDB" id="9807469at2"/>
<reference evidence="9 10" key="1">
    <citation type="submission" date="2015-07" db="EMBL/GenBank/DDBJ databases">
        <title>Genome sequence of Leptolinea tardivitalis DSM 16556.</title>
        <authorList>
            <person name="Hemp J."/>
            <person name="Ward L.M."/>
            <person name="Pace L.A."/>
            <person name="Fischer W.W."/>
        </authorList>
    </citation>
    <scope>NUCLEOTIDE SEQUENCE [LARGE SCALE GENOMIC DNA]</scope>
    <source>
        <strain evidence="9 10">YMTK-2</strain>
    </source>
</reference>
<evidence type="ECO:0000313" key="10">
    <source>
        <dbReference type="Proteomes" id="UP000050430"/>
    </source>
</evidence>
<dbReference type="SUPFAM" id="SSF52440">
    <property type="entry name" value="PreATP-grasp domain"/>
    <property type="match status" value="1"/>
</dbReference>
<protein>
    <recommendedName>
        <fullName evidence="1">biotin carboxylase</fullName>
        <ecNumber evidence="1">6.3.4.14</ecNumber>
    </recommendedName>
</protein>
<gene>
    <name evidence="9" type="ORF">ADM99_08210</name>
</gene>
<feature type="domain" description="ATP-grasp" evidence="7">
    <location>
        <begin position="118"/>
        <end position="314"/>
    </location>
</feature>
<evidence type="ECO:0000256" key="6">
    <source>
        <dbReference type="PROSITE-ProRule" id="PRU00409"/>
    </source>
</evidence>
<evidence type="ECO:0000313" key="9">
    <source>
        <dbReference type="EMBL" id="KPL72397.1"/>
    </source>
</evidence>
<dbReference type="GO" id="GO:0004075">
    <property type="term" value="F:biotin carboxylase activity"/>
    <property type="evidence" value="ECO:0007669"/>
    <property type="project" value="UniProtKB-EC"/>
</dbReference>
<dbReference type="EC" id="6.3.4.14" evidence="1"/>
<dbReference type="SUPFAM" id="SSF56059">
    <property type="entry name" value="Glutathione synthetase ATP-binding domain-like"/>
    <property type="match status" value="1"/>
</dbReference>
<dbReference type="Pfam" id="PF02786">
    <property type="entry name" value="CPSase_L_D2"/>
    <property type="match status" value="1"/>
</dbReference>
<evidence type="ECO:0000256" key="2">
    <source>
        <dbReference type="ARBA" id="ARBA00022598"/>
    </source>
</evidence>
<evidence type="ECO:0000259" key="7">
    <source>
        <dbReference type="PROSITE" id="PS50975"/>
    </source>
</evidence>
<dbReference type="Proteomes" id="UP000050430">
    <property type="component" value="Unassembled WGS sequence"/>
</dbReference>
<keyword evidence="10" id="KW-1185">Reference proteome</keyword>